<feature type="compositionally biased region" description="Low complexity" evidence="5">
    <location>
        <begin position="1254"/>
        <end position="1265"/>
    </location>
</feature>
<evidence type="ECO:0000256" key="4">
    <source>
        <dbReference type="PROSITE-ProRule" id="PRU00723"/>
    </source>
</evidence>
<dbReference type="PROSITE" id="PS50103">
    <property type="entry name" value="ZF_C3H1"/>
    <property type="match status" value="1"/>
</dbReference>
<feature type="compositionally biased region" description="Pro residues" evidence="5">
    <location>
        <begin position="1427"/>
        <end position="1445"/>
    </location>
</feature>
<feature type="compositionally biased region" description="Polar residues" evidence="5">
    <location>
        <begin position="1235"/>
        <end position="1246"/>
    </location>
</feature>
<name>A0ABR0F647_ZASCE</name>
<keyword evidence="1 4" id="KW-0479">Metal-binding</keyword>
<feature type="compositionally biased region" description="Polar residues" evidence="5">
    <location>
        <begin position="411"/>
        <end position="421"/>
    </location>
</feature>
<evidence type="ECO:0000256" key="3">
    <source>
        <dbReference type="ARBA" id="ARBA00022833"/>
    </source>
</evidence>
<keyword evidence="3 4" id="KW-0862">Zinc</keyword>
<feature type="compositionally biased region" description="Polar residues" evidence="5">
    <location>
        <begin position="1316"/>
        <end position="1325"/>
    </location>
</feature>
<dbReference type="SUPFAM" id="SSF90229">
    <property type="entry name" value="CCCH zinc finger"/>
    <property type="match status" value="1"/>
</dbReference>
<feature type="domain" description="C3H1-type" evidence="7">
    <location>
        <begin position="1266"/>
        <end position="1293"/>
    </location>
</feature>
<feature type="compositionally biased region" description="Polar residues" evidence="5">
    <location>
        <begin position="249"/>
        <end position="261"/>
    </location>
</feature>
<feature type="region of interest" description="Disordered" evidence="5">
    <location>
        <begin position="384"/>
        <end position="422"/>
    </location>
</feature>
<keyword evidence="6" id="KW-1133">Transmembrane helix</keyword>
<feature type="zinc finger region" description="C3H1-type" evidence="4">
    <location>
        <begin position="1266"/>
        <end position="1293"/>
    </location>
</feature>
<feature type="compositionally biased region" description="Basic and acidic residues" evidence="5">
    <location>
        <begin position="1163"/>
        <end position="1195"/>
    </location>
</feature>
<feature type="compositionally biased region" description="Low complexity" evidence="5">
    <location>
        <begin position="1364"/>
        <end position="1383"/>
    </location>
</feature>
<feature type="region of interest" description="Disordered" evidence="5">
    <location>
        <begin position="197"/>
        <end position="342"/>
    </location>
</feature>
<feature type="transmembrane region" description="Helical" evidence="6">
    <location>
        <begin position="121"/>
        <end position="154"/>
    </location>
</feature>
<keyword evidence="6" id="KW-0812">Transmembrane</keyword>
<dbReference type="SMART" id="SM00356">
    <property type="entry name" value="ZnF_C3H1"/>
    <property type="match status" value="1"/>
</dbReference>
<evidence type="ECO:0000256" key="5">
    <source>
        <dbReference type="SAM" id="MobiDB-lite"/>
    </source>
</evidence>
<dbReference type="Proteomes" id="UP001305779">
    <property type="component" value="Unassembled WGS sequence"/>
</dbReference>
<keyword evidence="6" id="KW-0472">Membrane</keyword>
<accession>A0ABR0F647</accession>
<dbReference type="Pfam" id="PF18044">
    <property type="entry name" value="zf-CCCH_4"/>
    <property type="match status" value="1"/>
</dbReference>
<evidence type="ECO:0000256" key="2">
    <source>
        <dbReference type="ARBA" id="ARBA00022771"/>
    </source>
</evidence>
<dbReference type="InterPro" id="IPR036855">
    <property type="entry name" value="Znf_CCCH_sf"/>
</dbReference>
<dbReference type="EMBL" id="JAXOVC010000001">
    <property type="protein sequence ID" value="KAK4508735.1"/>
    <property type="molecule type" value="Genomic_DNA"/>
</dbReference>
<feature type="region of interest" description="Disordered" evidence="5">
    <location>
        <begin position="585"/>
        <end position="604"/>
    </location>
</feature>
<feature type="compositionally biased region" description="Basic and acidic residues" evidence="5">
    <location>
        <begin position="1414"/>
        <end position="1424"/>
    </location>
</feature>
<gene>
    <name evidence="8" type="ORF">PRZ48_002474</name>
</gene>
<feature type="region of interest" description="Disordered" evidence="5">
    <location>
        <begin position="1163"/>
        <end position="1445"/>
    </location>
</feature>
<feature type="compositionally biased region" description="Acidic residues" evidence="5">
    <location>
        <begin position="1199"/>
        <end position="1209"/>
    </location>
</feature>
<feature type="compositionally biased region" description="Polar residues" evidence="5">
    <location>
        <begin position="1337"/>
        <end position="1363"/>
    </location>
</feature>
<feature type="transmembrane region" description="Helical" evidence="6">
    <location>
        <begin position="81"/>
        <end position="100"/>
    </location>
</feature>
<reference evidence="8 9" key="1">
    <citation type="journal article" date="2023" name="G3 (Bethesda)">
        <title>A chromosome-level genome assembly of Zasmidium syzygii isolated from banana leaves.</title>
        <authorList>
            <person name="van Westerhoven A.C."/>
            <person name="Mehrabi R."/>
            <person name="Talebi R."/>
            <person name="Steentjes M.B.F."/>
            <person name="Corcolon B."/>
            <person name="Chong P.A."/>
            <person name="Kema G.H.J."/>
            <person name="Seidl M.F."/>
        </authorList>
    </citation>
    <scope>NUCLEOTIDE SEQUENCE [LARGE SCALE GENOMIC DNA]</scope>
    <source>
        <strain evidence="8 9">P124</strain>
    </source>
</reference>
<proteinExistence type="predicted"/>
<organism evidence="8 9">
    <name type="scientific">Zasmidium cellare</name>
    <name type="common">Wine cellar mold</name>
    <name type="synonym">Racodium cellare</name>
    <dbReference type="NCBI Taxonomy" id="395010"/>
    <lineage>
        <taxon>Eukaryota</taxon>
        <taxon>Fungi</taxon>
        <taxon>Dikarya</taxon>
        <taxon>Ascomycota</taxon>
        <taxon>Pezizomycotina</taxon>
        <taxon>Dothideomycetes</taxon>
        <taxon>Dothideomycetidae</taxon>
        <taxon>Mycosphaerellales</taxon>
        <taxon>Mycosphaerellaceae</taxon>
        <taxon>Zasmidium</taxon>
    </lineage>
</organism>
<feature type="transmembrane region" description="Helical" evidence="6">
    <location>
        <begin position="33"/>
        <end position="50"/>
    </location>
</feature>
<evidence type="ECO:0000313" key="9">
    <source>
        <dbReference type="Proteomes" id="UP001305779"/>
    </source>
</evidence>
<comment type="caution">
    <text evidence="8">The sequence shown here is derived from an EMBL/GenBank/DDBJ whole genome shotgun (WGS) entry which is preliminary data.</text>
</comment>
<dbReference type="Gene3D" id="4.10.1000.10">
    <property type="entry name" value="Zinc finger, CCCH-type"/>
    <property type="match status" value="1"/>
</dbReference>
<evidence type="ECO:0000256" key="1">
    <source>
        <dbReference type="ARBA" id="ARBA00022723"/>
    </source>
</evidence>
<dbReference type="InterPro" id="IPR000571">
    <property type="entry name" value="Znf_CCCH"/>
</dbReference>
<keyword evidence="2 4" id="KW-0863">Zinc-finger</keyword>
<sequence length="1445" mass="160833">MDYRLLATARAHEIKEKAEWEVEFDRVSIHQRMLWIGDFCLPFVLLVLRADLVQMGVLKGLSMLTFALSPTFAIAGDIDTIRYLFGSAAAVYICVVMLQINVKDILHRANRELWIIMAQIYLYLEPYIAPFLAVIFGIVPLIVGLVTFFGLVMWDILTYIWAKTPGFAKVLWTATKYIAKYLWAKVNKCEIPVPENNGNPAVNAPTAPQANARPHSESNGQPTANPPTGPTPQTDPRPDPQNNGDPAANASTEPTPQTNARQDPANNNPPAETTPTEPESGTNEPPESESRRGLPSPSVDIPQEVLRRQGRRRNSLQTHLRIPLARKEAVHEGGGLSAQHPPTPWTSFFPPVRMMPGAWRSWFDEVGVEVRQRVVTPLLSAKGPVARNAEEENDQGQPKVQDPASPLAPNFPSTHGASSTPAAAVPVHANPSTIQSPATIYTQLERRLFEYEAAVEEVEEIKKNWSSISDDLIPSKAEDYFAKVQALRSKLVADHQLLYDVQQQLGVVPRLDKVYQSLEDQLKFWGSLKRSETFRATKMRNPDGTDDNPAASKKARLVDLQDQAASDQKQFNAKKAASLAKAPIEDWTAQSRKPHPLQGEYLKPAKARSRGVSDYKWAIGEHAAQSWTHEKLHMKDATMVDNLPSSKKPEVDILQSRLEELHRETTTWHGAYFGVPIESWTLEALKKYVDENQYVPDLVLDKVSKDARLDRAILEGGLLSVDVLKHLEKLQPAADELLQQARSLYDVPMSGSSPGLTTFPGPLKEEKLVNQTRSLKTFFEATGVQARDGYRDEHQALRDSFNKALRDRHAMFHDTSDAFFFPELLNLQETATKLRETILRMGRVAINDDNLAHFRLELLGDLDEFLKDIASHIKAFRSMLPYQAQRQVNGNRESLYTFGVAVAKGLQPAPTSGENLLCGPRALVMSLQAIQALRPGVPAEDILLQMYEDFYGRRNTSLPDGVKSKLLPAYRDCVEARLGHLSASDYGLYAYMMREAENMNNFSIVQLDLMLAFLVHLGHVEDKYQIGVVSEDCEGGPWTVQIYDHGPSDDRLRETVWLYMDNAEVITEDKNEWRHYARRFQNSKYWPQEADAVLARVGRAEEPPRLAHWSGFSLPTFVNPKRQGPWGLIEPVPDNIMADNGEKKSLKDAMATSMKYWKGLEAEAERRVRANEEREKQKRQPKVEKVDKDGEEALRDFFNSEEEESEAESVIELPTSRPASPVGGSQSQRGKKASSKPTRQARQPAQKQHKNPTQNSPPQNAGQNPPQGPRVCKFFQSGDCKNGDNCNFAHIQAPQQAAPAHDQSNKPSKSNDKSTKNQQPSTNTARPEKQKPAPATQRATGNASKAQAGKSKNQKAAQTPVNSSTTATPAQKKQQSAQTTKSKNAAPKTNKTSSPNPPMPGSFPSEPAPAAKPQESKLNVETKTKAPPQPAGSLPTPPLSPDEEL</sequence>
<feature type="compositionally biased region" description="Pro residues" evidence="5">
    <location>
        <begin position="224"/>
        <end position="235"/>
    </location>
</feature>
<dbReference type="InterPro" id="IPR041367">
    <property type="entry name" value="Znf-CCCH_4"/>
</dbReference>
<evidence type="ECO:0000259" key="7">
    <source>
        <dbReference type="PROSITE" id="PS50103"/>
    </source>
</evidence>
<protein>
    <recommendedName>
        <fullName evidence="7">C3H1-type domain-containing protein</fullName>
    </recommendedName>
</protein>
<feature type="compositionally biased region" description="Low complexity" evidence="5">
    <location>
        <begin position="264"/>
        <end position="285"/>
    </location>
</feature>
<evidence type="ECO:0000313" key="8">
    <source>
        <dbReference type="EMBL" id="KAK4508735.1"/>
    </source>
</evidence>
<keyword evidence="9" id="KW-1185">Reference proteome</keyword>
<evidence type="ECO:0000256" key="6">
    <source>
        <dbReference type="SAM" id="Phobius"/>
    </source>
</evidence>